<organism evidence="2 3">
    <name type="scientific">Geodia barretti</name>
    <name type="common">Barrett's horny sponge</name>
    <dbReference type="NCBI Taxonomy" id="519541"/>
    <lineage>
        <taxon>Eukaryota</taxon>
        <taxon>Metazoa</taxon>
        <taxon>Porifera</taxon>
        <taxon>Demospongiae</taxon>
        <taxon>Heteroscleromorpha</taxon>
        <taxon>Tetractinellida</taxon>
        <taxon>Astrophorina</taxon>
        <taxon>Geodiidae</taxon>
        <taxon>Geodia</taxon>
    </lineage>
</organism>
<protein>
    <submittedName>
        <fullName evidence="2">Pup deamidase/depupylase</fullName>
    </submittedName>
</protein>
<dbReference type="PANTHER" id="PTHR42307:SF3">
    <property type="entry name" value="PUP--PROTEIN LIGASE"/>
    <property type="match status" value="1"/>
</dbReference>
<dbReference type="GO" id="GO:0070490">
    <property type="term" value="P:protein pupylation"/>
    <property type="evidence" value="ECO:0007669"/>
    <property type="project" value="TreeGrafter"/>
</dbReference>
<sequence length="502" mass="59035">MERLFGIETEYGITLENEAHIDAVKQSIELVKSYRQEDFRPVWDYRGEDPLRDERGFRASSLSNHPDEKEEEKHDQKRNIKERLSFAEIKSDHILTNGARLYNDHAHPEYSTPECSSLFDLVAHDKAGERILQRCAETRSQKLGKRDTGLPTAFFKNNIDHFTGATFGCHENFQISRDVPFYRVVIPTLMPFFVTRQIYAGAGRVDELGEQQYYQISQRSDHIVTEIYEWIQFSRAIINTRDEPLSDYTKYRRLHLLVGDSNMSEYATALKVGTTALLLSAIEIFHEMHGFELADPVYAIRHISRDSTFTWRVELKSGKTISAVDLQREYLNFVQALITERDEETEWVLAAWESILDDLEDDWLNVIDRVDWAAKKWLLEAFIDEEKLDWEDPWIKSQDLEYHNIRTESGLYYALQEQGQVQRVVTDEHILHAVDNAPQDTRAKVRAFLMRTLTQNRMPCIVDWHQIYAGHTEYFEMKEPFDTNITKAQRWMKRLRKRPART</sequence>
<dbReference type="Proteomes" id="UP001174909">
    <property type="component" value="Unassembled WGS sequence"/>
</dbReference>
<evidence type="ECO:0000313" key="3">
    <source>
        <dbReference type="Proteomes" id="UP001174909"/>
    </source>
</evidence>
<dbReference type="GO" id="GO:0005524">
    <property type="term" value="F:ATP binding"/>
    <property type="evidence" value="ECO:0007669"/>
    <property type="project" value="TreeGrafter"/>
</dbReference>
<dbReference type="AlphaFoldDB" id="A0AA35R7F6"/>
<gene>
    <name evidence="2" type="ORF">GBAR_LOCUS4596</name>
</gene>
<reference evidence="2" key="1">
    <citation type="submission" date="2023-03" db="EMBL/GenBank/DDBJ databases">
        <authorList>
            <person name="Steffen K."/>
            <person name="Cardenas P."/>
        </authorList>
    </citation>
    <scope>NUCLEOTIDE SEQUENCE</scope>
</reference>
<feature type="region of interest" description="Disordered" evidence="1">
    <location>
        <begin position="54"/>
        <end position="79"/>
    </location>
</feature>
<evidence type="ECO:0000313" key="2">
    <source>
        <dbReference type="EMBL" id="CAI8006194.1"/>
    </source>
</evidence>
<dbReference type="GO" id="GO:0019941">
    <property type="term" value="P:modification-dependent protein catabolic process"/>
    <property type="evidence" value="ECO:0007669"/>
    <property type="project" value="InterPro"/>
</dbReference>
<comment type="caution">
    <text evidence="2">The sequence shown here is derived from an EMBL/GenBank/DDBJ whole genome shotgun (WGS) entry which is preliminary data.</text>
</comment>
<keyword evidence="3" id="KW-1185">Reference proteome</keyword>
<dbReference type="InterPro" id="IPR004347">
    <property type="entry name" value="Pup_ligase/deamidase"/>
</dbReference>
<dbReference type="GO" id="GO:0010498">
    <property type="term" value="P:proteasomal protein catabolic process"/>
    <property type="evidence" value="ECO:0007669"/>
    <property type="project" value="InterPro"/>
</dbReference>
<proteinExistence type="predicted"/>
<dbReference type="PANTHER" id="PTHR42307">
    <property type="entry name" value="PUP DEAMIDASE/DEPUPYLASE"/>
    <property type="match status" value="1"/>
</dbReference>
<evidence type="ECO:0000256" key="1">
    <source>
        <dbReference type="SAM" id="MobiDB-lite"/>
    </source>
</evidence>
<accession>A0AA35R7F6</accession>
<dbReference type="EMBL" id="CASHTH010000667">
    <property type="protein sequence ID" value="CAI8006194.1"/>
    <property type="molecule type" value="Genomic_DNA"/>
</dbReference>
<name>A0AA35R7F6_GEOBA</name>
<feature type="compositionally biased region" description="Basic and acidic residues" evidence="1">
    <location>
        <begin position="65"/>
        <end position="79"/>
    </location>
</feature>
<dbReference type="Pfam" id="PF03136">
    <property type="entry name" value="Pup_ligase"/>
    <property type="match status" value="1"/>
</dbReference>